<dbReference type="PANTHER" id="PTHR44688">
    <property type="entry name" value="DNA-BINDING TRANSCRIPTIONAL ACTIVATOR DEVR_DOSR"/>
    <property type="match status" value="1"/>
</dbReference>
<evidence type="ECO:0000313" key="9">
    <source>
        <dbReference type="EMBL" id="SFH46669.1"/>
    </source>
</evidence>
<feature type="domain" description="Response regulatory" evidence="8">
    <location>
        <begin position="7"/>
        <end position="121"/>
    </location>
</feature>
<dbReference type="RefSeq" id="WP_074967501.1">
    <property type="nucleotide sequence ID" value="NZ_CBCRYP010000007.1"/>
</dbReference>
<dbReference type="Pfam" id="PF00196">
    <property type="entry name" value="GerE"/>
    <property type="match status" value="1"/>
</dbReference>
<dbReference type="InterPro" id="IPR001789">
    <property type="entry name" value="Sig_transdc_resp-reg_receiver"/>
</dbReference>
<dbReference type="PROSITE" id="PS50043">
    <property type="entry name" value="HTH_LUXR_2"/>
    <property type="match status" value="1"/>
</dbReference>
<keyword evidence="10" id="KW-1185">Reference proteome</keyword>
<dbReference type="SUPFAM" id="SSF52172">
    <property type="entry name" value="CheY-like"/>
    <property type="match status" value="1"/>
</dbReference>
<feature type="modified residue" description="4-aspartylphosphate" evidence="6">
    <location>
        <position position="56"/>
    </location>
</feature>
<dbReference type="OrthoDB" id="9782655at2"/>
<evidence type="ECO:0000256" key="6">
    <source>
        <dbReference type="PROSITE-ProRule" id="PRU00169"/>
    </source>
</evidence>
<proteinExistence type="predicted"/>
<dbReference type="Gene3D" id="3.40.50.2300">
    <property type="match status" value="1"/>
</dbReference>
<dbReference type="GO" id="GO:0006355">
    <property type="term" value="P:regulation of DNA-templated transcription"/>
    <property type="evidence" value="ECO:0007669"/>
    <property type="project" value="InterPro"/>
</dbReference>
<dbReference type="STRING" id="34004.SAMN04488021_11349"/>
<dbReference type="CDD" id="cd17537">
    <property type="entry name" value="REC_FixJ"/>
    <property type="match status" value="1"/>
</dbReference>
<evidence type="ECO:0000256" key="2">
    <source>
        <dbReference type="ARBA" id="ARBA00023012"/>
    </source>
</evidence>
<evidence type="ECO:0000256" key="1">
    <source>
        <dbReference type="ARBA" id="ARBA00022553"/>
    </source>
</evidence>
<evidence type="ECO:0000256" key="5">
    <source>
        <dbReference type="ARBA" id="ARBA00023163"/>
    </source>
</evidence>
<evidence type="ECO:0000259" key="7">
    <source>
        <dbReference type="PROSITE" id="PS50043"/>
    </source>
</evidence>
<dbReference type="GO" id="GO:0003677">
    <property type="term" value="F:DNA binding"/>
    <property type="evidence" value="ECO:0007669"/>
    <property type="project" value="UniProtKB-KW"/>
</dbReference>
<keyword evidence="5" id="KW-0804">Transcription</keyword>
<gene>
    <name evidence="9" type="ORF">SAMN04488021_11349</name>
</gene>
<dbReference type="Pfam" id="PF00072">
    <property type="entry name" value="Response_reg"/>
    <property type="match status" value="1"/>
</dbReference>
<dbReference type="FunFam" id="3.40.50.2300:FF:000018">
    <property type="entry name" value="DNA-binding transcriptional regulator NtrC"/>
    <property type="match status" value="1"/>
</dbReference>
<dbReference type="SMART" id="SM00448">
    <property type="entry name" value="REC"/>
    <property type="match status" value="1"/>
</dbReference>
<dbReference type="CDD" id="cd06170">
    <property type="entry name" value="LuxR_C_like"/>
    <property type="match status" value="1"/>
</dbReference>
<evidence type="ECO:0000256" key="4">
    <source>
        <dbReference type="ARBA" id="ARBA00023125"/>
    </source>
</evidence>
<sequence>MPDPILTVFVIDDDEDIRKSLQRALEKRGYAVESHASAASFLAGFDPRRAGCLVLDYGMPDMNGLELQSHLNQRGATIPVIFITGHGGVPESVQAIKAGALDFLEKPFRQGDLVERIETAFAIARDRLARDEQARRQRARFERLTAREQEIVARMIDRPSEISSKELAAALGISPRTVDHHRARILEKMNVKSVAELIALAGK</sequence>
<organism evidence="9 10">
    <name type="scientific">Paracoccus aminovorans</name>
    <dbReference type="NCBI Taxonomy" id="34004"/>
    <lineage>
        <taxon>Bacteria</taxon>
        <taxon>Pseudomonadati</taxon>
        <taxon>Pseudomonadota</taxon>
        <taxon>Alphaproteobacteria</taxon>
        <taxon>Rhodobacterales</taxon>
        <taxon>Paracoccaceae</taxon>
        <taxon>Paracoccus</taxon>
    </lineage>
</organism>
<dbReference type="PANTHER" id="PTHR44688:SF16">
    <property type="entry name" value="DNA-BINDING TRANSCRIPTIONAL ACTIVATOR DEVR_DOSR"/>
    <property type="match status" value="1"/>
</dbReference>
<dbReference type="EMBL" id="FOPU01000013">
    <property type="protein sequence ID" value="SFH46669.1"/>
    <property type="molecule type" value="Genomic_DNA"/>
</dbReference>
<protein>
    <submittedName>
        <fullName evidence="9">Two component transcriptional regulator, LuxR family</fullName>
    </submittedName>
</protein>
<dbReference type="InterPro" id="IPR016032">
    <property type="entry name" value="Sig_transdc_resp-reg_C-effctor"/>
</dbReference>
<dbReference type="InterPro" id="IPR000792">
    <property type="entry name" value="Tscrpt_reg_LuxR_C"/>
</dbReference>
<dbReference type="AlphaFoldDB" id="A0A1I3AAA2"/>
<dbReference type="SMART" id="SM00421">
    <property type="entry name" value="HTH_LUXR"/>
    <property type="match status" value="1"/>
</dbReference>
<dbReference type="SUPFAM" id="SSF46894">
    <property type="entry name" value="C-terminal effector domain of the bipartite response regulators"/>
    <property type="match status" value="1"/>
</dbReference>
<name>A0A1I3AAA2_9RHOB</name>
<reference evidence="9 10" key="1">
    <citation type="submission" date="2016-10" db="EMBL/GenBank/DDBJ databases">
        <authorList>
            <person name="de Groot N.N."/>
        </authorList>
    </citation>
    <scope>NUCLEOTIDE SEQUENCE [LARGE SCALE GENOMIC DNA]</scope>
    <source>
        <strain evidence="9 10">DSM 8537</strain>
    </source>
</reference>
<keyword evidence="4" id="KW-0238">DNA-binding</keyword>
<keyword evidence="1 6" id="KW-0597">Phosphoprotein</keyword>
<feature type="domain" description="HTH luxR-type" evidence="7">
    <location>
        <begin position="137"/>
        <end position="203"/>
    </location>
</feature>
<dbReference type="PROSITE" id="PS50110">
    <property type="entry name" value="RESPONSE_REGULATORY"/>
    <property type="match status" value="1"/>
</dbReference>
<keyword evidence="3" id="KW-0805">Transcription regulation</keyword>
<evidence type="ECO:0000256" key="3">
    <source>
        <dbReference type="ARBA" id="ARBA00023015"/>
    </source>
</evidence>
<dbReference type="InterPro" id="IPR011006">
    <property type="entry name" value="CheY-like_superfamily"/>
</dbReference>
<accession>A0A1I3AAA2</accession>
<keyword evidence="2" id="KW-0902">Two-component regulatory system</keyword>
<dbReference type="Proteomes" id="UP000183635">
    <property type="component" value="Unassembled WGS sequence"/>
</dbReference>
<dbReference type="InterPro" id="IPR036388">
    <property type="entry name" value="WH-like_DNA-bd_sf"/>
</dbReference>
<dbReference type="Gene3D" id="1.10.10.10">
    <property type="entry name" value="Winged helix-like DNA-binding domain superfamily/Winged helix DNA-binding domain"/>
    <property type="match status" value="1"/>
</dbReference>
<evidence type="ECO:0000259" key="8">
    <source>
        <dbReference type="PROSITE" id="PS50110"/>
    </source>
</evidence>
<evidence type="ECO:0000313" key="10">
    <source>
        <dbReference type="Proteomes" id="UP000183635"/>
    </source>
</evidence>
<dbReference type="GO" id="GO:0000160">
    <property type="term" value="P:phosphorelay signal transduction system"/>
    <property type="evidence" value="ECO:0007669"/>
    <property type="project" value="UniProtKB-KW"/>
</dbReference>